<sequence length="281" mass="32637">MIDSLINFYKNIPYLLKHVLVRFKERWIWFVAPFVASIIILLIMMLVFKMNNTEEIKQARAYYRLAALTSFSFMWITIYQVYLIYKKDYFISKLYNINPIFQNIIITIASSILMFISLIIIIFATPVNIESSVISTLYYVIMALIFMVVVSTIMGLISILTTKLNLIYYIISAITFFIVPIIFIPTTNEGIVTHILMLNPVYYLIEGVSQSVVLGALSLNNLPYHIYFYLFIGLLCVIIYALYRTIANKKYIFFTRKQQKIASQTEINDEDSEAVQNSNPS</sequence>
<keyword evidence="1" id="KW-0812">Transmembrane</keyword>
<dbReference type="STRING" id="1293.SH09_08175"/>
<reference evidence="2 5" key="2">
    <citation type="submission" date="2019-07" db="EMBL/GenBank/DDBJ databases">
        <title>Whole genome shotgun sequence of Staphylococcus gallinarum NBRC 109767.</title>
        <authorList>
            <person name="Hosoyama A."/>
            <person name="Uohara A."/>
            <person name="Ohji S."/>
            <person name="Ichikawa N."/>
        </authorList>
    </citation>
    <scope>NUCLEOTIDE SEQUENCE [LARGE SCALE GENOMIC DNA]</scope>
    <source>
        <strain evidence="2 5">NBRC 109767</strain>
    </source>
</reference>
<dbReference type="RefSeq" id="WP_042739162.1">
    <property type="nucleotide sequence ID" value="NZ_BKAX01000014.1"/>
</dbReference>
<evidence type="ECO:0000313" key="4">
    <source>
        <dbReference type="Proteomes" id="UP000255277"/>
    </source>
</evidence>
<keyword evidence="1" id="KW-1133">Transmembrane helix</keyword>
<evidence type="ECO:0000313" key="5">
    <source>
        <dbReference type="Proteomes" id="UP000321057"/>
    </source>
</evidence>
<evidence type="ECO:0000313" key="2">
    <source>
        <dbReference type="EMBL" id="GEQ06893.1"/>
    </source>
</evidence>
<feature type="transmembrane region" description="Helical" evidence="1">
    <location>
        <begin position="27"/>
        <end position="49"/>
    </location>
</feature>
<reference evidence="3 4" key="1">
    <citation type="submission" date="2018-06" db="EMBL/GenBank/DDBJ databases">
        <authorList>
            <consortium name="Pathogen Informatics"/>
            <person name="Doyle S."/>
        </authorList>
    </citation>
    <scope>NUCLEOTIDE SEQUENCE [LARGE SCALE GENOMIC DNA]</scope>
    <source>
        <strain evidence="3 4">NCTC12195</strain>
    </source>
</reference>
<gene>
    <name evidence="3" type="ORF">NCTC12195_03447</name>
    <name evidence="2" type="ORF">SGA02_27210</name>
</gene>
<name>A0A0D0SG62_STAGA</name>
<feature type="transmembrane region" description="Helical" evidence="1">
    <location>
        <begin position="224"/>
        <end position="243"/>
    </location>
</feature>
<keyword evidence="1" id="KW-0472">Membrane</keyword>
<feature type="transmembrane region" description="Helical" evidence="1">
    <location>
        <begin position="61"/>
        <end position="84"/>
    </location>
</feature>
<accession>A0A0D0SG62</accession>
<protein>
    <submittedName>
        <fullName evidence="2">Membrane protein</fullName>
    </submittedName>
    <submittedName>
        <fullName evidence="3">Sugar ABC transporter permease</fullName>
    </submittedName>
</protein>
<dbReference type="Proteomes" id="UP000321057">
    <property type="component" value="Unassembled WGS sequence"/>
</dbReference>
<evidence type="ECO:0000313" key="3">
    <source>
        <dbReference type="EMBL" id="SUM33939.1"/>
    </source>
</evidence>
<keyword evidence="5" id="KW-1185">Reference proteome</keyword>
<feature type="transmembrane region" description="Helical" evidence="1">
    <location>
        <begin position="137"/>
        <end position="160"/>
    </location>
</feature>
<dbReference type="EMBL" id="BKAX01000014">
    <property type="protein sequence ID" value="GEQ06893.1"/>
    <property type="molecule type" value="Genomic_DNA"/>
</dbReference>
<dbReference type="Proteomes" id="UP000255277">
    <property type="component" value="Unassembled WGS sequence"/>
</dbReference>
<organism evidence="3 4">
    <name type="scientific">Staphylococcus gallinarum</name>
    <dbReference type="NCBI Taxonomy" id="1293"/>
    <lineage>
        <taxon>Bacteria</taxon>
        <taxon>Bacillati</taxon>
        <taxon>Bacillota</taxon>
        <taxon>Bacilli</taxon>
        <taxon>Bacillales</taxon>
        <taxon>Staphylococcaceae</taxon>
        <taxon>Staphylococcus</taxon>
    </lineage>
</organism>
<evidence type="ECO:0000256" key="1">
    <source>
        <dbReference type="SAM" id="Phobius"/>
    </source>
</evidence>
<dbReference type="AlphaFoldDB" id="A0A0D0SG62"/>
<dbReference type="EMBL" id="UHDK01000001">
    <property type="protein sequence ID" value="SUM33939.1"/>
    <property type="molecule type" value="Genomic_DNA"/>
</dbReference>
<dbReference type="OrthoDB" id="2417273at2"/>
<proteinExistence type="predicted"/>
<feature type="transmembrane region" description="Helical" evidence="1">
    <location>
        <begin position="104"/>
        <end position="125"/>
    </location>
</feature>
<feature type="transmembrane region" description="Helical" evidence="1">
    <location>
        <begin position="166"/>
        <end position="184"/>
    </location>
</feature>